<feature type="signal peptide" evidence="2">
    <location>
        <begin position="1"/>
        <end position="25"/>
    </location>
</feature>
<feature type="compositionally biased region" description="Basic and acidic residues" evidence="1">
    <location>
        <begin position="116"/>
        <end position="164"/>
    </location>
</feature>
<reference evidence="3 4" key="1">
    <citation type="submission" date="2016-11" db="EMBL/GenBank/DDBJ databases">
        <title>A multilocus sequence analysis scheme for characterization of bacteria in the genus Thioclava.</title>
        <authorList>
            <person name="Liu Y."/>
            <person name="Shao Z."/>
        </authorList>
    </citation>
    <scope>NUCLEOTIDE SEQUENCE [LARGE SCALE GENOMIC DNA]</scope>
    <source>
        <strain evidence="3 4">11.10-0-13</strain>
    </source>
</reference>
<evidence type="ECO:0000313" key="3">
    <source>
        <dbReference type="EMBL" id="OOY12583.1"/>
    </source>
</evidence>
<proteinExistence type="predicted"/>
<feature type="region of interest" description="Disordered" evidence="1">
    <location>
        <begin position="80"/>
        <end position="164"/>
    </location>
</feature>
<name>A0ABX3MM13_9RHOB</name>
<feature type="chain" id="PRO_5046955042" description="PepSY domain-containing protein" evidence="2">
    <location>
        <begin position="26"/>
        <end position="164"/>
    </location>
</feature>
<keyword evidence="4" id="KW-1185">Reference proteome</keyword>
<protein>
    <recommendedName>
        <fullName evidence="5">PepSY domain-containing protein</fullName>
    </recommendedName>
</protein>
<dbReference type="Proteomes" id="UP000242224">
    <property type="component" value="Unassembled WGS sequence"/>
</dbReference>
<evidence type="ECO:0000313" key="4">
    <source>
        <dbReference type="Proteomes" id="UP000242224"/>
    </source>
</evidence>
<organism evidence="3 4">
    <name type="scientific">Thioclava marina</name>
    <dbReference type="NCBI Taxonomy" id="1915077"/>
    <lineage>
        <taxon>Bacteria</taxon>
        <taxon>Pseudomonadati</taxon>
        <taxon>Pseudomonadota</taxon>
        <taxon>Alphaproteobacteria</taxon>
        <taxon>Rhodobacterales</taxon>
        <taxon>Paracoccaceae</taxon>
        <taxon>Thioclava</taxon>
    </lineage>
</organism>
<keyword evidence="2" id="KW-0732">Signal</keyword>
<evidence type="ECO:0008006" key="5">
    <source>
        <dbReference type="Google" id="ProtNLM"/>
    </source>
</evidence>
<feature type="compositionally biased region" description="Acidic residues" evidence="1">
    <location>
        <begin position="103"/>
        <end position="115"/>
    </location>
</feature>
<dbReference type="EMBL" id="MPZS01000001">
    <property type="protein sequence ID" value="OOY12583.1"/>
    <property type="molecule type" value="Genomic_DNA"/>
</dbReference>
<sequence>MTMMTMKTPLAALAILAAGAHFALAEVSTDGIAANLQQNGFTNIEIEVGPTEVKAEGYNPNGTKIEVIYDRATGQIRSQETYRARAGADMTQGVSVQTRSEDFSDDDGEDHDSMDDDHSSDREDDHSGSDHETSDHDSGDHDSGDHDSGDHDSGDHDSGGSDDD</sequence>
<evidence type="ECO:0000256" key="1">
    <source>
        <dbReference type="SAM" id="MobiDB-lite"/>
    </source>
</evidence>
<gene>
    <name evidence="3" type="ORF">BMG00_01655</name>
</gene>
<evidence type="ECO:0000256" key="2">
    <source>
        <dbReference type="SAM" id="SignalP"/>
    </source>
</evidence>
<accession>A0ABX3MM13</accession>
<comment type="caution">
    <text evidence="3">The sequence shown here is derived from an EMBL/GenBank/DDBJ whole genome shotgun (WGS) entry which is preliminary data.</text>
</comment>